<dbReference type="GO" id="GO:0016757">
    <property type="term" value="F:glycosyltransferase activity"/>
    <property type="evidence" value="ECO:0007669"/>
    <property type="project" value="UniProtKB-KW"/>
</dbReference>
<reference evidence="2" key="1">
    <citation type="journal article" date="2019" name="Int. J. Syst. Evol. Microbiol.">
        <title>The Global Catalogue of Microorganisms (GCM) 10K type strain sequencing project: providing services to taxonomists for standard genome sequencing and annotation.</title>
        <authorList>
            <consortium name="The Broad Institute Genomics Platform"/>
            <consortium name="The Broad Institute Genome Sequencing Center for Infectious Disease"/>
            <person name="Wu L."/>
            <person name="Ma J."/>
        </authorList>
    </citation>
    <scope>NUCLEOTIDE SEQUENCE [LARGE SCALE GENOMIC DNA]</scope>
    <source>
        <strain evidence="2">JCM 3338</strain>
    </source>
</reference>
<keyword evidence="2" id="KW-1185">Reference proteome</keyword>
<keyword evidence="1" id="KW-0328">Glycosyltransferase</keyword>
<proteinExistence type="predicted"/>
<dbReference type="EC" id="2.4.-.-" evidence="1"/>
<protein>
    <submittedName>
        <fullName evidence="1">Glycosyltransferase</fullName>
        <ecNumber evidence="1">2.4.-.-</ecNumber>
    </submittedName>
</protein>
<accession>A0ABW4XFW7</accession>
<dbReference type="RefSeq" id="WP_376879244.1">
    <property type="nucleotide sequence ID" value="NZ_JBHUHP010000022.1"/>
</dbReference>
<evidence type="ECO:0000313" key="1">
    <source>
        <dbReference type="EMBL" id="MFD2093548.1"/>
    </source>
</evidence>
<name>A0ABW4XFW7_9ACTN</name>
<sequence>MNIVVTGWVAPFPTPAYFWHSMGFLLGFRDLGHEVWFLEDSGDHPWGWDIANDRPDPECRTGADVLDRQLRALGLGDRWTFRHIPSGRHHGMGADQVADVLADADVLVNVSLMTPMRGEYLQVPNRLAIDTDPVFTQVRIANGDPTLAQVPGTHTRLFTFGRPPLPGQLHEWLPTRQAVSLRHWEVPPPPDRTCFSTITTWQAYEPVVWEGRRYAAKDVSWEEYLDLPAKVRHPLVVAMGGRGAKEGTATLSARGWHVRTGTAVSTSERAYRAFIEGSTGELSLAKHGYVSARSGWFSERTCAYLAMGRPAVVQDTGWGEWLPSGEGLLPFSTPSEAVAALEEVASDPHRHASAARRIAEEHFSAPSVCADLLRRL</sequence>
<keyword evidence="1" id="KW-0808">Transferase</keyword>
<comment type="caution">
    <text evidence="1">The sequence shown here is derived from an EMBL/GenBank/DDBJ whole genome shotgun (WGS) entry which is preliminary data.</text>
</comment>
<gene>
    <name evidence="1" type="ORF">ACFSHS_18465</name>
</gene>
<organism evidence="1 2">
    <name type="scientific">Blastococcus deserti</name>
    <dbReference type="NCBI Taxonomy" id="2259033"/>
    <lineage>
        <taxon>Bacteria</taxon>
        <taxon>Bacillati</taxon>
        <taxon>Actinomycetota</taxon>
        <taxon>Actinomycetes</taxon>
        <taxon>Geodermatophilales</taxon>
        <taxon>Geodermatophilaceae</taxon>
        <taxon>Blastococcus</taxon>
    </lineage>
</organism>
<dbReference type="Proteomes" id="UP001597402">
    <property type="component" value="Unassembled WGS sequence"/>
</dbReference>
<evidence type="ECO:0000313" key="2">
    <source>
        <dbReference type="Proteomes" id="UP001597402"/>
    </source>
</evidence>
<dbReference type="EMBL" id="JBHUHP010000022">
    <property type="protein sequence ID" value="MFD2093548.1"/>
    <property type="molecule type" value="Genomic_DNA"/>
</dbReference>